<gene>
    <name evidence="14" type="ORF">A4U43_C07F33430</name>
</gene>
<evidence type="ECO:0000256" key="3">
    <source>
        <dbReference type="ARBA" id="ARBA00022692"/>
    </source>
</evidence>
<evidence type="ECO:0000259" key="13">
    <source>
        <dbReference type="PROSITE" id="PS51485"/>
    </source>
</evidence>
<dbReference type="SUPFAM" id="SSF49503">
    <property type="entry name" value="Cupredoxins"/>
    <property type="match status" value="1"/>
</dbReference>
<keyword evidence="4" id="KW-0479">Metal-binding</keyword>
<keyword evidence="9" id="KW-0472">Membrane</keyword>
<evidence type="ECO:0000256" key="2">
    <source>
        <dbReference type="ARBA" id="ARBA00022448"/>
    </source>
</evidence>
<dbReference type="InterPro" id="IPR039391">
    <property type="entry name" value="Phytocyanin-like"/>
</dbReference>
<evidence type="ECO:0000313" key="14">
    <source>
        <dbReference type="EMBL" id="ONK65083.1"/>
    </source>
</evidence>
<dbReference type="PANTHER" id="PTHR33021:SF408">
    <property type="entry name" value="PHYTOCYANIN DOMAIN-CONTAINING PROTEIN"/>
    <property type="match status" value="1"/>
</dbReference>
<dbReference type="GO" id="GO:0009610">
    <property type="term" value="P:response to symbiotic fungus"/>
    <property type="evidence" value="ECO:0007669"/>
    <property type="project" value="UniProtKB-ARBA"/>
</dbReference>
<evidence type="ECO:0000256" key="6">
    <source>
        <dbReference type="ARBA" id="ARBA00022982"/>
    </source>
</evidence>
<keyword evidence="15" id="KW-1185">Reference proteome</keyword>
<evidence type="ECO:0000256" key="5">
    <source>
        <dbReference type="ARBA" id="ARBA00022729"/>
    </source>
</evidence>
<keyword evidence="10" id="KW-1015">Disulfide bond</keyword>
<feature type="domain" description="Phytocyanin" evidence="13">
    <location>
        <begin position="24"/>
        <end position="127"/>
    </location>
</feature>
<evidence type="ECO:0000256" key="10">
    <source>
        <dbReference type="ARBA" id="ARBA00023157"/>
    </source>
</evidence>
<keyword evidence="3" id="KW-0812">Transmembrane</keyword>
<dbReference type="InterPro" id="IPR008972">
    <property type="entry name" value="Cupredoxin"/>
</dbReference>
<keyword evidence="6" id="KW-0249">Electron transport</keyword>
<evidence type="ECO:0000256" key="11">
    <source>
        <dbReference type="ARBA" id="ARBA00023180"/>
    </source>
</evidence>
<dbReference type="Proteomes" id="UP000243459">
    <property type="component" value="Chromosome 7"/>
</dbReference>
<dbReference type="InterPro" id="IPR003245">
    <property type="entry name" value="Phytocyanin_dom"/>
</dbReference>
<keyword evidence="8" id="KW-0186">Copper</keyword>
<keyword evidence="5 12" id="KW-0732">Signal</keyword>
<evidence type="ECO:0000256" key="12">
    <source>
        <dbReference type="SAM" id="SignalP"/>
    </source>
</evidence>
<dbReference type="CDD" id="cd04216">
    <property type="entry name" value="Phytocyanin"/>
    <property type="match status" value="1"/>
</dbReference>
<evidence type="ECO:0000256" key="7">
    <source>
        <dbReference type="ARBA" id="ARBA00022989"/>
    </source>
</evidence>
<protein>
    <recommendedName>
        <fullName evidence="13">Phytocyanin domain-containing protein</fullName>
    </recommendedName>
</protein>
<dbReference type="GO" id="GO:0005886">
    <property type="term" value="C:plasma membrane"/>
    <property type="evidence" value="ECO:0007669"/>
    <property type="project" value="TreeGrafter"/>
</dbReference>
<dbReference type="GO" id="GO:0009055">
    <property type="term" value="F:electron transfer activity"/>
    <property type="evidence" value="ECO:0007669"/>
    <property type="project" value="InterPro"/>
</dbReference>
<dbReference type="GO" id="GO:0046872">
    <property type="term" value="F:metal ion binding"/>
    <property type="evidence" value="ECO:0007669"/>
    <property type="project" value="UniProtKB-KW"/>
</dbReference>
<keyword evidence="2" id="KW-0813">Transport</keyword>
<dbReference type="OMA" id="AFKYSAN"/>
<accession>A0A5P1EH79</accession>
<dbReference type="EMBL" id="CM007387">
    <property type="protein sequence ID" value="ONK65083.1"/>
    <property type="molecule type" value="Genomic_DNA"/>
</dbReference>
<dbReference type="Gene3D" id="2.60.40.420">
    <property type="entry name" value="Cupredoxins - blue copper proteins"/>
    <property type="match status" value="1"/>
</dbReference>
<evidence type="ECO:0000256" key="9">
    <source>
        <dbReference type="ARBA" id="ARBA00023136"/>
    </source>
</evidence>
<keyword evidence="11" id="KW-0325">Glycoprotein</keyword>
<keyword evidence="7" id="KW-1133">Transmembrane helix</keyword>
<dbReference type="PANTHER" id="PTHR33021">
    <property type="entry name" value="BLUE COPPER PROTEIN"/>
    <property type="match status" value="1"/>
</dbReference>
<dbReference type="PROSITE" id="PS51485">
    <property type="entry name" value="PHYTOCYANIN"/>
    <property type="match status" value="1"/>
</dbReference>
<sequence length="182" mass="19351">MACKSTTALLAIFAFAIPTLIGATEHIVGDDNGWTLGFNYTAWAQGKEFRVGDTLVFNYPIGDHNVIKVTGPDFKSCSVPSTAEPLTTGNDVIILATAGRKWYICGVDSGEGTHCDAGQKLVITVFDAEVEAPSPAMASDASAPSPAVMDIDVEADLVPSPAPISGETPNEQYYFFNRFLKV</sequence>
<name>A0A5P1EH79_ASPOF</name>
<evidence type="ECO:0000256" key="4">
    <source>
        <dbReference type="ARBA" id="ARBA00022723"/>
    </source>
</evidence>
<dbReference type="FunFam" id="2.60.40.420:FF:000067">
    <property type="entry name" value="Cupredoxin superfamily protein"/>
    <property type="match status" value="1"/>
</dbReference>
<feature type="chain" id="PRO_5024276493" description="Phytocyanin domain-containing protein" evidence="12">
    <location>
        <begin position="23"/>
        <end position="182"/>
    </location>
</feature>
<dbReference type="Pfam" id="PF02298">
    <property type="entry name" value="Cu_bind_like"/>
    <property type="match status" value="1"/>
</dbReference>
<evidence type="ECO:0000313" key="15">
    <source>
        <dbReference type="Proteomes" id="UP000243459"/>
    </source>
</evidence>
<proteinExistence type="predicted"/>
<feature type="signal peptide" evidence="12">
    <location>
        <begin position="1"/>
        <end position="22"/>
    </location>
</feature>
<comment type="subcellular location">
    <subcellularLocation>
        <location evidence="1">Membrane</location>
        <topology evidence="1">Single-pass type I membrane protein</topology>
    </subcellularLocation>
</comment>
<dbReference type="OrthoDB" id="784190at2759"/>
<organism evidence="14 15">
    <name type="scientific">Asparagus officinalis</name>
    <name type="common">Garden asparagus</name>
    <dbReference type="NCBI Taxonomy" id="4686"/>
    <lineage>
        <taxon>Eukaryota</taxon>
        <taxon>Viridiplantae</taxon>
        <taxon>Streptophyta</taxon>
        <taxon>Embryophyta</taxon>
        <taxon>Tracheophyta</taxon>
        <taxon>Spermatophyta</taxon>
        <taxon>Magnoliopsida</taxon>
        <taxon>Liliopsida</taxon>
        <taxon>Asparagales</taxon>
        <taxon>Asparagaceae</taxon>
        <taxon>Asparagoideae</taxon>
        <taxon>Asparagus</taxon>
    </lineage>
</organism>
<evidence type="ECO:0000256" key="8">
    <source>
        <dbReference type="ARBA" id="ARBA00023008"/>
    </source>
</evidence>
<reference evidence="15" key="1">
    <citation type="journal article" date="2017" name="Nat. Commun.">
        <title>The asparagus genome sheds light on the origin and evolution of a young Y chromosome.</title>
        <authorList>
            <person name="Harkess A."/>
            <person name="Zhou J."/>
            <person name="Xu C."/>
            <person name="Bowers J.E."/>
            <person name="Van der Hulst R."/>
            <person name="Ayyampalayam S."/>
            <person name="Mercati F."/>
            <person name="Riccardi P."/>
            <person name="McKain M.R."/>
            <person name="Kakrana A."/>
            <person name="Tang H."/>
            <person name="Ray J."/>
            <person name="Groenendijk J."/>
            <person name="Arikit S."/>
            <person name="Mathioni S.M."/>
            <person name="Nakano M."/>
            <person name="Shan H."/>
            <person name="Telgmann-Rauber A."/>
            <person name="Kanno A."/>
            <person name="Yue Z."/>
            <person name="Chen H."/>
            <person name="Li W."/>
            <person name="Chen Y."/>
            <person name="Xu X."/>
            <person name="Zhang Y."/>
            <person name="Luo S."/>
            <person name="Chen H."/>
            <person name="Gao J."/>
            <person name="Mao Z."/>
            <person name="Pires J.C."/>
            <person name="Luo M."/>
            <person name="Kudrna D."/>
            <person name="Wing R.A."/>
            <person name="Meyers B.C."/>
            <person name="Yi K."/>
            <person name="Kong H."/>
            <person name="Lavrijsen P."/>
            <person name="Sunseri F."/>
            <person name="Falavigna A."/>
            <person name="Ye Y."/>
            <person name="Leebens-Mack J.H."/>
            <person name="Chen G."/>
        </authorList>
    </citation>
    <scope>NUCLEOTIDE SEQUENCE [LARGE SCALE GENOMIC DNA]</scope>
    <source>
        <strain evidence="15">cv. DH0086</strain>
    </source>
</reference>
<dbReference type="Gramene" id="ONK65083">
    <property type="protein sequence ID" value="ONK65083"/>
    <property type="gene ID" value="A4U43_C07F33430"/>
</dbReference>
<dbReference type="AlphaFoldDB" id="A0A5P1EH79"/>
<evidence type="ECO:0000256" key="1">
    <source>
        <dbReference type="ARBA" id="ARBA00004479"/>
    </source>
</evidence>